<dbReference type="SUPFAM" id="SSF81383">
    <property type="entry name" value="F-box domain"/>
    <property type="match status" value="1"/>
</dbReference>
<feature type="domain" description="F-box" evidence="2">
    <location>
        <begin position="66"/>
        <end position="116"/>
    </location>
</feature>
<feature type="region of interest" description="Disordered" evidence="1">
    <location>
        <begin position="728"/>
        <end position="751"/>
    </location>
</feature>
<dbReference type="Gene3D" id="1.20.1280.50">
    <property type="match status" value="1"/>
</dbReference>
<dbReference type="EMBL" id="JBFXLQ010000012">
    <property type="protein sequence ID" value="KAL2868744.1"/>
    <property type="molecule type" value="Genomic_DNA"/>
</dbReference>
<sequence length="785" mass="86922">MPDLVDDTLPKLDTGSRGPSTKVATEIPPSVTKRLLAFVPDSARRSLRLTCKSWAKAIDAASPPLLPTANTLPPEIITQIFSLLSPRDFDNARRTCSQWMRASLNEGLLESMLKRAGWWDSWLWDNRMRHSSSPTNPNAESPAWRMSKRFATECILSGRKMNVERSGFLTTSVVDFSQLSQHRSSGSRHSRYDSTYSKDHDVLAASSFQVSGCGNYVLVISGSTIHIYHLLTSRSGSSAPTSAKDLENTDIATIACVTCPSDALSAAIDTTTTSQFTVAALMHNRLGMVCDLVPASWQDSSCSTETVYDATGSMSARNSGLGGAYSMKMTSRHFFYDVCSAEDPPRSVSICPGQRCVAFGADAGIELRWVDQQTNKDRRKHFPMSQPSEILHFMPNRPDTPLEFRLISSLAGPGIDGCGCENLPPNETRPSCPFHAMQNDVQTFSRWTPEQNDHMSLVRTTQCHHYRAVPVNDGLHVLFIEPRTGFLCIGSDAPIDGPTSLTRALTCVPPFCDTPDASKAAPLPTAFATGSDLNWGLRVIAAYGDRLVFYSVPLDVFNVIKKERERQGDGIMADSDLARDFFLNQERSQARRRSLSQNQNGDWEFLLSISYRPTAMMWPFKIYGKEIGQVENVVELALQSSHGGARVWAFGASGETRIIDVDTFTKTSQQASDIPCKSFTIGPDGRIASAQLVNRSKHGLIAPDTPRKRKQYESRADFVGRRMLRHQSSPATLHGQDTHSSCSSNNNNNNNLILRHQRRPSFAARIVDVRIPELEGRWIEPEAVY</sequence>
<protein>
    <recommendedName>
        <fullName evidence="2">F-box domain-containing protein</fullName>
    </recommendedName>
</protein>
<dbReference type="SUPFAM" id="SSF69322">
    <property type="entry name" value="Tricorn protease domain 2"/>
    <property type="match status" value="1"/>
</dbReference>
<dbReference type="InterPro" id="IPR001810">
    <property type="entry name" value="F-box_dom"/>
</dbReference>
<comment type="caution">
    <text evidence="3">The sequence shown here is derived from an EMBL/GenBank/DDBJ whole genome shotgun (WGS) entry which is preliminary data.</text>
</comment>
<feature type="region of interest" description="Disordered" evidence="1">
    <location>
        <begin position="1"/>
        <end position="24"/>
    </location>
</feature>
<accession>A0ABR4LW23</accession>
<dbReference type="Proteomes" id="UP001610432">
    <property type="component" value="Unassembled WGS sequence"/>
</dbReference>
<dbReference type="PROSITE" id="PS50181">
    <property type="entry name" value="FBOX"/>
    <property type="match status" value="1"/>
</dbReference>
<evidence type="ECO:0000259" key="2">
    <source>
        <dbReference type="PROSITE" id="PS50181"/>
    </source>
</evidence>
<dbReference type="InterPro" id="IPR036047">
    <property type="entry name" value="F-box-like_dom_sf"/>
</dbReference>
<dbReference type="GeneID" id="98147708"/>
<proteinExistence type="predicted"/>
<gene>
    <name evidence="3" type="ORF">BJX67DRAFT_379692</name>
</gene>
<dbReference type="SMART" id="SM00256">
    <property type="entry name" value="FBOX"/>
    <property type="match status" value="2"/>
</dbReference>
<keyword evidence="4" id="KW-1185">Reference proteome</keyword>
<name>A0ABR4LW23_9EURO</name>
<evidence type="ECO:0000256" key="1">
    <source>
        <dbReference type="SAM" id="MobiDB-lite"/>
    </source>
</evidence>
<organism evidence="3 4">
    <name type="scientific">Aspergillus lucknowensis</name>
    <dbReference type="NCBI Taxonomy" id="176173"/>
    <lineage>
        <taxon>Eukaryota</taxon>
        <taxon>Fungi</taxon>
        <taxon>Dikarya</taxon>
        <taxon>Ascomycota</taxon>
        <taxon>Pezizomycotina</taxon>
        <taxon>Eurotiomycetes</taxon>
        <taxon>Eurotiomycetidae</taxon>
        <taxon>Eurotiales</taxon>
        <taxon>Aspergillaceae</taxon>
        <taxon>Aspergillus</taxon>
        <taxon>Aspergillus subgen. Nidulantes</taxon>
    </lineage>
</organism>
<dbReference type="CDD" id="cd09917">
    <property type="entry name" value="F-box_SF"/>
    <property type="match status" value="1"/>
</dbReference>
<dbReference type="Pfam" id="PF12937">
    <property type="entry name" value="F-box-like"/>
    <property type="match status" value="1"/>
</dbReference>
<dbReference type="RefSeq" id="XP_070887723.1">
    <property type="nucleotide sequence ID" value="XM_071032636.1"/>
</dbReference>
<reference evidence="3 4" key="1">
    <citation type="submission" date="2024-07" db="EMBL/GenBank/DDBJ databases">
        <title>Section-level genome sequencing and comparative genomics of Aspergillus sections Usti and Cavernicolus.</title>
        <authorList>
            <consortium name="Lawrence Berkeley National Laboratory"/>
            <person name="Nybo J.L."/>
            <person name="Vesth T.C."/>
            <person name="Theobald S."/>
            <person name="Frisvad J.C."/>
            <person name="Larsen T.O."/>
            <person name="Kjaerboelling I."/>
            <person name="Rothschild-Mancinelli K."/>
            <person name="Lyhne E.K."/>
            <person name="Kogle M.E."/>
            <person name="Barry K."/>
            <person name="Clum A."/>
            <person name="Na H."/>
            <person name="Ledsgaard L."/>
            <person name="Lin J."/>
            <person name="Lipzen A."/>
            <person name="Kuo A."/>
            <person name="Riley R."/>
            <person name="Mondo S."/>
            <person name="Labutti K."/>
            <person name="Haridas S."/>
            <person name="Pangalinan J."/>
            <person name="Salamov A.A."/>
            <person name="Simmons B.A."/>
            <person name="Magnuson J.K."/>
            <person name="Chen J."/>
            <person name="Drula E."/>
            <person name="Henrissat B."/>
            <person name="Wiebenga A."/>
            <person name="Lubbers R.J."/>
            <person name="Gomes A.C."/>
            <person name="Macurrencykelacurrency M.R."/>
            <person name="Stajich J."/>
            <person name="Grigoriev I.V."/>
            <person name="Mortensen U.H."/>
            <person name="De Vries R.P."/>
            <person name="Baker S.E."/>
            <person name="Andersen M.R."/>
        </authorList>
    </citation>
    <scope>NUCLEOTIDE SEQUENCE [LARGE SCALE GENOMIC DNA]</scope>
    <source>
        <strain evidence="3 4">CBS 449.75</strain>
    </source>
</reference>
<feature type="compositionally biased region" description="Low complexity" evidence="1">
    <location>
        <begin position="740"/>
        <end position="751"/>
    </location>
</feature>
<evidence type="ECO:0000313" key="3">
    <source>
        <dbReference type="EMBL" id="KAL2868744.1"/>
    </source>
</evidence>
<evidence type="ECO:0000313" key="4">
    <source>
        <dbReference type="Proteomes" id="UP001610432"/>
    </source>
</evidence>